<name>A0A9P9Y058_9HYPO</name>
<protein>
    <submittedName>
        <fullName evidence="2">Uncharacterized protein</fullName>
    </submittedName>
</protein>
<dbReference type="AlphaFoldDB" id="A0A9P9Y058"/>
<keyword evidence="3" id="KW-1185">Reference proteome</keyword>
<feature type="region of interest" description="Disordered" evidence="1">
    <location>
        <begin position="36"/>
        <end position="95"/>
    </location>
</feature>
<evidence type="ECO:0000313" key="3">
    <source>
        <dbReference type="Proteomes" id="UP001055219"/>
    </source>
</evidence>
<evidence type="ECO:0000256" key="1">
    <source>
        <dbReference type="SAM" id="MobiDB-lite"/>
    </source>
</evidence>
<dbReference type="RefSeq" id="XP_051361766.1">
    <property type="nucleotide sequence ID" value="XM_051507085.1"/>
</dbReference>
<comment type="caution">
    <text evidence="2">The sequence shown here is derived from an EMBL/GenBank/DDBJ whole genome shotgun (WGS) entry which is preliminary data.</text>
</comment>
<feature type="compositionally biased region" description="Basic and acidic residues" evidence="1">
    <location>
        <begin position="538"/>
        <end position="555"/>
    </location>
</feature>
<feature type="compositionally biased region" description="Basic and acidic residues" evidence="1">
    <location>
        <begin position="54"/>
        <end position="68"/>
    </location>
</feature>
<feature type="region of interest" description="Disordered" evidence="1">
    <location>
        <begin position="537"/>
        <end position="560"/>
    </location>
</feature>
<dbReference type="OrthoDB" id="3231004at2759"/>
<accession>A0A9P9Y058</accession>
<proteinExistence type="predicted"/>
<feature type="compositionally biased region" description="Polar residues" evidence="1">
    <location>
        <begin position="408"/>
        <end position="428"/>
    </location>
</feature>
<feature type="region of interest" description="Disordered" evidence="1">
    <location>
        <begin position="376"/>
        <end position="433"/>
    </location>
</feature>
<evidence type="ECO:0000313" key="2">
    <source>
        <dbReference type="EMBL" id="KAI6780910.1"/>
    </source>
</evidence>
<sequence>MGVQLAPYNNAMRLGQGFNSYTQQICLNDAVMKPSKVAKVPKAKKKQLEPAAMLEKKVEADVIPHEDSAESDPEPEPDTDKTLGRPRSNEPAKGVSQIVSYSSRFVDKLSDITGKLNSEPSALRSGELTDGGSFIDSDKFKESDMNFFVQVKVVNQVVSAEDYTEFQDILTASAGGRFNDVYGDTFISGFEEGGELNALISVKVSDKSKTFAIKAELEATLGTPALSGKVTGGVDMNKSEINSSTETTVTVNWSGGGQIKPTNAIWDVNSLTLAAANFPENVSRTPQRTYAILSKYTSLKSFLKLYQPQSVLTYENAGVYTSALLDIYMDYKSIWKQIQIANFEHKNRRADMRIAKVPKEVQALAEAKAAAAAAAAASSTPEQIPEAPKDSSRGIATRVAESDKDAPKSNTVARVPSSSNASDSNKTPEFQVPDLIDFTPYSPTILGLDKARRHCRNEMIKIVTEVDLVTTHPDYALDPSREDRFVSPRIFTQLLPVVTLRAVETDDPDSKLNPKNLVILGETDEAPRLQQWLFNRSGSEKSREPYPKMEQSLDHHKGKSKRFDMGNAWAGVDDPGKAATFFNCLDKIDDSWEPRSIDIWVTDEILTGLRVVYTNGAEAAHGDCEGAAQKTLLIQDGKATSVIQLAVELARPQNSTGRVRGLQLTLDTIKTQEYPPLGRAVTTHATPEITTLEQPTNGLWTFRGFWGSFAPFKGGFLALGVVWGLDDTKTVPPSQASSTTPSQQQQPSGPDYQMVMGRPLPDDALKSAVAYKAKAGAYCMSQFIGDSNIDKDRSVYFNDLHDIKDDKWRISSIKFYQEDSHRITGYIIRYTDGGSIRRGKCAPGTLGAPLESQPQHFTNVTLDTTYLAEQKGQVLTCVVADDRQAEGKFVFQAPGTKPHETAKLSRPDSTWSLAGFWGYHNKDTNAFTQFGIIWAKRSELIVPARS</sequence>
<reference evidence="2" key="1">
    <citation type="journal article" date="2021" name="J Fungi (Basel)">
        <title>Genomic and Metabolomic Analyses of the Marine Fungus Emericellopsis cladophorae: Insights into Saltwater Adaptability Mechanisms and Its Biosynthetic Potential.</title>
        <authorList>
            <person name="Goncalves M.F.M."/>
            <person name="Hilario S."/>
            <person name="Van de Peer Y."/>
            <person name="Esteves A.C."/>
            <person name="Alves A."/>
        </authorList>
    </citation>
    <scope>NUCLEOTIDE SEQUENCE</scope>
    <source>
        <strain evidence="2">MUM 19.33</strain>
    </source>
</reference>
<feature type="region of interest" description="Disordered" evidence="1">
    <location>
        <begin position="730"/>
        <end position="757"/>
    </location>
</feature>
<feature type="compositionally biased region" description="Basic and acidic residues" evidence="1">
    <location>
        <begin position="78"/>
        <end position="90"/>
    </location>
</feature>
<dbReference type="EMBL" id="JAGIXG020000027">
    <property type="protein sequence ID" value="KAI6780910.1"/>
    <property type="molecule type" value="Genomic_DNA"/>
</dbReference>
<organism evidence="2 3">
    <name type="scientific">Emericellopsis cladophorae</name>
    <dbReference type="NCBI Taxonomy" id="2686198"/>
    <lineage>
        <taxon>Eukaryota</taxon>
        <taxon>Fungi</taxon>
        <taxon>Dikarya</taxon>
        <taxon>Ascomycota</taxon>
        <taxon>Pezizomycotina</taxon>
        <taxon>Sordariomycetes</taxon>
        <taxon>Hypocreomycetidae</taxon>
        <taxon>Hypocreales</taxon>
        <taxon>Bionectriaceae</taxon>
        <taxon>Emericellopsis</taxon>
    </lineage>
</organism>
<dbReference type="GeneID" id="75833865"/>
<feature type="compositionally biased region" description="Low complexity" evidence="1">
    <location>
        <begin position="732"/>
        <end position="750"/>
    </location>
</feature>
<gene>
    <name evidence="2" type="ORF">J7T54_007390</name>
</gene>
<reference evidence="2" key="2">
    <citation type="submission" date="2022-07" db="EMBL/GenBank/DDBJ databases">
        <authorList>
            <person name="Goncalves M.F.M."/>
            <person name="Hilario S."/>
            <person name="Van De Peer Y."/>
            <person name="Esteves A.C."/>
            <person name="Alves A."/>
        </authorList>
    </citation>
    <scope>NUCLEOTIDE SEQUENCE</scope>
    <source>
        <strain evidence="2">MUM 19.33</strain>
    </source>
</reference>
<dbReference type="Proteomes" id="UP001055219">
    <property type="component" value="Unassembled WGS sequence"/>
</dbReference>